<feature type="compositionally biased region" description="Polar residues" evidence="8">
    <location>
        <begin position="1655"/>
        <end position="1690"/>
    </location>
</feature>
<dbReference type="SMART" id="SM00129">
    <property type="entry name" value="KISc"/>
    <property type="match status" value="1"/>
</dbReference>
<comment type="subcellular location">
    <subcellularLocation>
        <location evidence="1">Cytoplasm</location>
    </subcellularLocation>
</comment>
<name>A0AAV1TJ33_9STRA</name>
<reference evidence="10" key="1">
    <citation type="submission" date="2024-01" db="EMBL/GenBank/DDBJ databases">
        <authorList>
            <person name="Webb A."/>
        </authorList>
    </citation>
    <scope>NUCLEOTIDE SEQUENCE</scope>
    <source>
        <strain evidence="10">Pm1</strain>
    </source>
</reference>
<proteinExistence type="inferred from homology"/>
<dbReference type="Gene3D" id="3.40.850.10">
    <property type="entry name" value="Kinesin motor domain"/>
    <property type="match status" value="1"/>
</dbReference>
<dbReference type="PANTHER" id="PTHR47969">
    <property type="entry name" value="CHROMOSOME-ASSOCIATED KINESIN KIF4A-RELATED"/>
    <property type="match status" value="1"/>
</dbReference>
<feature type="compositionally biased region" description="Basic and acidic residues" evidence="8">
    <location>
        <begin position="564"/>
        <end position="575"/>
    </location>
</feature>
<evidence type="ECO:0000256" key="2">
    <source>
        <dbReference type="ARBA" id="ARBA00022490"/>
    </source>
</evidence>
<keyword evidence="6" id="KW-0505">Motor protein</keyword>
<dbReference type="InterPro" id="IPR001752">
    <property type="entry name" value="Kinesin_motor_dom"/>
</dbReference>
<dbReference type="GO" id="GO:0007052">
    <property type="term" value="P:mitotic spindle organization"/>
    <property type="evidence" value="ECO:0007669"/>
    <property type="project" value="TreeGrafter"/>
</dbReference>
<dbReference type="InterPro" id="IPR027417">
    <property type="entry name" value="P-loop_NTPase"/>
</dbReference>
<evidence type="ECO:0000256" key="6">
    <source>
        <dbReference type="PROSITE-ProRule" id="PRU00283"/>
    </source>
</evidence>
<evidence type="ECO:0000256" key="8">
    <source>
        <dbReference type="SAM" id="MobiDB-lite"/>
    </source>
</evidence>
<dbReference type="PROSITE" id="PS50067">
    <property type="entry name" value="KINESIN_MOTOR_2"/>
    <property type="match status" value="1"/>
</dbReference>
<dbReference type="PRINTS" id="PR00380">
    <property type="entry name" value="KINESINHEAVY"/>
</dbReference>
<evidence type="ECO:0000256" key="4">
    <source>
        <dbReference type="ARBA" id="ARBA00022840"/>
    </source>
</evidence>
<feature type="region of interest" description="Disordered" evidence="8">
    <location>
        <begin position="559"/>
        <end position="587"/>
    </location>
</feature>
<dbReference type="PROSITE" id="PS00411">
    <property type="entry name" value="KINESIN_MOTOR_1"/>
    <property type="match status" value="1"/>
</dbReference>
<feature type="domain" description="Kinesin motor" evidence="9">
    <location>
        <begin position="57"/>
        <end position="447"/>
    </location>
</feature>
<accession>A0AAV1TJ33</accession>
<feature type="compositionally biased region" description="Basic and acidic residues" evidence="8">
    <location>
        <begin position="37"/>
        <end position="50"/>
    </location>
</feature>
<keyword evidence="4 6" id="KW-0067">ATP-binding</keyword>
<feature type="binding site" evidence="6">
    <location>
        <begin position="141"/>
        <end position="148"/>
    </location>
    <ligand>
        <name>ATP</name>
        <dbReference type="ChEBI" id="CHEBI:30616"/>
    </ligand>
</feature>
<evidence type="ECO:0000256" key="1">
    <source>
        <dbReference type="ARBA" id="ARBA00004496"/>
    </source>
</evidence>
<dbReference type="InterPro" id="IPR036961">
    <property type="entry name" value="Kinesin_motor_dom_sf"/>
</dbReference>
<dbReference type="GO" id="GO:0005737">
    <property type="term" value="C:cytoplasm"/>
    <property type="evidence" value="ECO:0007669"/>
    <property type="project" value="UniProtKB-SubCell"/>
</dbReference>
<dbReference type="GO" id="GO:0005875">
    <property type="term" value="C:microtubule associated complex"/>
    <property type="evidence" value="ECO:0007669"/>
    <property type="project" value="TreeGrafter"/>
</dbReference>
<dbReference type="EMBL" id="CAKLBY020000052">
    <property type="protein sequence ID" value="CAK7920566.1"/>
    <property type="molecule type" value="Genomic_DNA"/>
</dbReference>
<feature type="region of interest" description="Disordered" evidence="8">
    <location>
        <begin position="1"/>
        <end position="50"/>
    </location>
</feature>
<evidence type="ECO:0000259" key="9">
    <source>
        <dbReference type="PROSITE" id="PS50067"/>
    </source>
</evidence>
<evidence type="ECO:0000256" key="3">
    <source>
        <dbReference type="ARBA" id="ARBA00022741"/>
    </source>
</evidence>
<feature type="coiled-coil region" evidence="7">
    <location>
        <begin position="1018"/>
        <end position="1045"/>
    </location>
</feature>
<gene>
    <name evidence="10" type="ORF">PM001_LOCUS6731</name>
</gene>
<evidence type="ECO:0000313" key="11">
    <source>
        <dbReference type="Proteomes" id="UP001162060"/>
    </source>
</evidence>
<sequence length="1698" mass="189873">MQHRAKLSVAPVNLKRHASRSADDDDARSSQSSSCGSEKETRGRPLEPLVEARKDGSVRVAVRIRPPLPWELARNAVTCVKTLRDSANTVQVTAGAHPAKQFTFDHVFSQAVQQTEVYDEVLHPWMESFLQGFNVTVIAYGQTGSGKTYTMGNNMPSACMVANSMFASPPSCDDSTDEEFFDALDNNEGLIPRFLHHLFTKLDEKKRNVELSVSFLEIYGQDIYDLLDSPATQRLGRRPESLQLRENAKNGVWVQGLKEVRVSSRQEALDHMQRGALQRITASTQMNEQSSRSHAVYTVKIVQRVSGQNFNLKKSNKLAVGSSSSNDVATDAIESDAVIVSKLTFVDLAGSERLKKTLAEGDRMKEGIQINAGLFALGNVINALGDDKRRGHSKLHVPYRSSKLTRLLQAALGGNSRTLFIACVSSVDLHANETLNTLVYANRAKNIQNKAVKNINSRSAELANSKAYNQLLCRELVKAVLAEYKRGAHGDIDSLADVCMSNPEVLSYFGSIEQLSASADLMLSSNERTLEVRRLLSSLTSHLCGLASKKGYRRAASLTSGIENEPKRIPRRGEPPDSGGDIGSSMVILEEGNPDADEAFATTCSLGKLCRTLGIMSFAFEMLEIQRGEKELRQSVDAKRTKLETQYRRQEFLRDGLSGMIDRMQTWLSSSTMTQDTRRSIRSSVEAAQGKLASMAIGMEDLKDQITRLSCDQQLALECCQKEWIAKHDQLNEMREAQDKTTTNTLDALIWKTEIELRFDSYGLDSISELLMDEEKELAACIAGGDGTISFTSPLFTKEELALSQHCEIYSMIHDQLRNAFDNEILEAAMNKELRKRTQLIHKIANGATACFRDGMTKNMFMEENERILKDCENSISEIREAMLARRCQRATMAETLDSIGSLDTAKVLIRRLIVQVYSHWRNDMTFDEKEEAKKQKKIEQTITQNLAAMKTDMDAKLDTIEARYEQDLKSAFQMVTSFNDVVRSSGHSLVHDPSGQAEAADKIFRLGDREKMLIAELADSKKEMVAMRLELDQLRTSARSAERKEEAFRVMSRCQDIWQELGVNDEDQASKFQDINGLLLKKCSEELESLEAAREMIQARINDTCRVVSRMESFLRIDTPLRIQSLPVVAGGSLLEQEKYVLLLQKRLSNELWHNLNARVQLSADIRKLSGDLRIESCKDFRHVADDALGHFDTDFSQSIALKFDAWKSIAQNAGAADVLDQFVDSLDEGTDLSRTSIQRGEDIFNIMLFEKMKRIAEVKECATAIRAIARKSQLSQDDVGSVIRRMLDEEDSFDGVIDTKSTILEDLCAHIYQTGGRLDFRKHRLEVLAKVLCSLEEVQAGRSDVLDFLHRIVEEAAMLTHDVALSGHEDDIFCHFTSPLPPIPRGDQSFVDTLAAGKEILCCLSEPVEGALRSLLYSMDNDFAAFGINTKAQRLSFFLGCRIDDNSSQLATLDKYVIHSSDAAKTLSSDGNSDIGFLGRAPECNDSFLSRLDPAFEEFHLTYSVSFGDSQLQRLRTSIADIREVKNAMVSAQIRLKSLRKIMVIYNKINEFKSKIAEFEASASQKDRLFGNSLVLLEEERFRKMAAKHYPNLLAALQKEVSRWLENEGGEYDLSVLGEDLKNLLLEMMNTNTDLMHLDLGIVSRASKQMVTPTSSSACLQTTATGSNQRTTSKIVTSSGNNVRNQSSNEHEAFQL</sequence>
<keyword evidence="3 6" id="KW-0547">Nucleotide-binding</keyword>
<dbReference type="Gene3D" id="1.20.58.1520">
    <property type="match status" value="1"/>
</dbReference>
<comment type="caution">
    <text evidence="10">The sequence shown here is derived from an EMBL/GenBank/DDBJ whole genome shotgun (WGS) entry which is preliminary data.</text>
</comment>
<evidence type="ECO:0000256" key="5">
    <source>
        <dbReference type="ARBA" id="ARBA00023054"/>
    </source>
</evidence>
<comment type="similarity">
    <text evidence="6">Belongs to the TRAFAC class myosin-kinesin ATPase superfamily. Kinesin family.</text>
</comment>
<evidence type="ECO:0000313" key="10">
    <source>
        <dbReference type="EMBL" id="CAK7920566.1"/>
    </source>
</evidence>
<dbReference type="SUPFAM" id="SSF52540">
    <property type="entry name" value="P-loop containing nucleoside triphosphate hydrolases"/>
    <property type="match status" value="1"/>
</dbReference>
<keyword evidence="5 7" id="KW-0175">Coiled coil</keyword>
<dbReference type="GO" id="GO:0003777">
    <property type="term" value="F:microtubule motor activity"/>
    <property type="evidence" value="ECO:0007669"/>
    <property type="project" value="InterPro"/>
</dbReference>
<feature type="region of interest" description="Disordered" evidence="8">
    <location>
        <begin position="1655"/>
        <end position="1698"/>
    </location>
</feature>
<dbReference type="Pfam" id="PF00225">
    <property type="entry name" value="Kinesin"/>
    <property type="match status" value="1"/>
</dbReference>
<evidence type="ECO:0000256" key="7">
    <source>
        <dbReference type="SAM" id="Coils"/>
    </source>
</evidence>
<organism evidence="10 11">
    <name type="scientific">Peronospora matthiolae</name>
    <dbReference type="NCBI Taxonomy" id="2874970"/>
    <lineage>
        <taxon>Eukaryota</taxon>
        <taxon>Sar</taxon>
        <taxon>Stramenopiles</taxon>
        <taxon>Oomycota</taxon>
        <taxon>Peronosporomycetes</taxon>
        <taxon>Peronosporales</taxon>
        <taxon>Peronosporaceae</taxon>
        <taxon>Peronospora</taxon>
    </lineage>
</organism>
<dbReference type="InterPro" id="IPR027640">
    <property type="entry name" value="Kinesin-like_fam"/>
</dbReference>
<dbReference type="InterPro" id="IPR019821">
    <property type="entry name" value="Kinesin_motor_CS"/>
</dbReference>
<protein>
    <recommendedName>
        <fullName evidence="9">Kinesin motor domain-containing protein</fullName>
    </recommendedName>
</protein>
<dbReference type="Proteomes" id="UP001162060">
    <property type="component" value="Unassembled WGS sequence"/>
</dbReference>
<dbReference type="GO" id="GO:0007018">
    <property type="term" value="P:microtubule-based movement"/>
    <property type="evidence" value="ECO:0007669"/>
    <property type="project" value="InterPro"/>
</dbReference>
<dbReference type="GO" id="GO:0008017">
    <property type="term" value="F:microtubule binding"/>
    <property type="evidence" value="ECO:0007669"/>
    <property type="project" value="InterPro"/>
</dbReference>
<dbReference type="PANTHER" id="PTHR47969:SF15">
    <property type="entry name" value="CHROMOSOME-ASSOCIATED KINESIN KIF4A-RELATED"/>
    <property type="match status" value="1"/>
</dbReference>
<keyword evidence="2" id="KW-0963">Cytoplasm</keyword>
<dbReference type="GO" id="GO:0005524">
    <property type="term" value="F:ATP binding"/>
    <property type="evidence" value="ECO:0007669"/>
    <property type="project" value="UniProtKB-UniRule"/>
</dbReference>
<dbReference type="GO" id="GO:0051231">
    <property type="term" value="P:spindle elongation"/>
    <property type="evidence" value="ECO:0007669"/>
    <property type="project" value="TreeGrafter"/>
</dbReference>